<evidence type="ECO:0000313" key="2">
    <source>
        <dbReference type="Proteomes" id="UP000824120"/>
    </source>
</evidence>
<accession>A0A9J5WML0</accession>
<dbReference type="EMBL" id="JACXVP010000011">
    <property type="protein sequence ID" value="KAG5576420.1"/>
    <property type="molecule type" value="Genomic_DNA"/>
</dbReference>
<proteinExistence type="predicted"/>
<reference evidence="1 2" key="1">
    <citation type="submission" date="2020-09" db="EMBL/GenBank/DDBJ databases">
        <title>De no assembly of potato wild relative species, Solanum commersonii.</title>
        <authorList>
            <person name="Cho K."/>
        </authorList>
    </citation>
    <scope>NUCLEOTIDE SEQUENCE [LARGE SCALE GENOMIC DNA]</scope>
    <source>
        <strain evidence="1">LZ3.2</strain>
        <tissue evidence="1">Leaf</tissue>
    </source>
</reference>
<protein>
    <submittedName>
        <fullName evidence="1">Uncharacterized protein</fullName>
    </submittedName>
</protein>
<dbReference type="AlphaFoldDB" id="A0A9J5WML0"/>
<dbReference type="Proteomes" id="UP000824120">
    <property type="component" value="Chromosome 11"/>
</dbReference>
<name>A0A9J5WML0_SOLCO</name>
<gene>
    <name evidence="1" type="ORF">H5410_056554</name>
</gene>
<organism evidence="1 2">
    <name type="scientific">Solanum commersonii</name>
    <name type="common">Commerson's wild potato</name>
    <name type="synonym">Commerson's nightshade</name>
    <dbReference type="NCBI Taxonomy" id="4109"/>
    <lineage>
        <taxon>Eukaryota</taxon>
        <taxon>Viridiplantae</taxon>
        <taxon>Streptophyta</taxon>
        <taxon>Embryophyta</taxon>
        <taxon>Tracheophyta</taxon>
        <taxon>Spermatophyta</taxon>
        <taxon>Magnoliopsida</taxon>
        <taxon>eudicotyledons</taxon>
        <taxon>Gunneridae</taxon>
        <taxon>Pentapetalae</taxon>
        <taxon>asterids</taxon>
        <taxon>lamiids</taxon>
        <taxon>Solanales</taxon>
        <taxon>Solanaceae</taxon>
        <taxon>Solanoideae</taxon>
        <taxon>Solaneae</taxon>
        <taxon>Solanum</taxon>
    </lineage>
</organism>
<evidence type="ECO:0000313" key="1">
    <source>
        <dbReference type="EMBL" id="KAG5576420.1"/>
    </source>
</evidence>
<comment type="caution">
    <text evidence="1">The sequence shown here is derived from an EMBL/GenBank/DDBJ whole genome shotgun (WGS) entry which is preliminary data.</text>
</comment>
<keyword evidence="2" id="KW-1185">Reference proteome</keyword>
<sequence length="602" mass="68538">MSFLPKLFMDVPNDLRYGVDWSRRKNWPIVKLKQAPERTLVLESVGPDGLTGPFSRSNDPQSGFPMSFLPKKFVDVRQDLSYRAGWSRRENLTIFKVKHPRRRFPTSFLPNFFVDILPDLSYGVGWSRWANRPIIKVKQAPKWIGKPAQFHGRMILGVGKPAVLPIIMSSQWIFWSSEFSTSFLSNFFLDVRQDLSYGTGWSQKANQPIVKVKGAPEWTLVMEPVSPDGQNGPFSWSNDLRRGNFSCTFAKSLAMELVGLDGKIVPFSRSNEPRSRFLMSFLAKIFMYICLDLFNGSGWSRQANQPIVKVKGAPEWISDVILAMDLVDLNRQAGPFSWSNKSRRRFPTPFFPKNFVDVRQDLSYGSSWSRRANWPIFKVKRSPEQISDVIFAKIFVEVHQDLNYGAGWSRWTLAMEPVGPDGQTDHFQGETGPEAVHGSFGYPDICHYFLWMSVKTLGMEPVAFDGQASPFPKSNGCFQWASQPVSKVERSPEHSSRPQLWSQLVPMGKSAHFQGQTIPKADVRRHFCQKNLWTSILTLTMEPIDPNMQTGPFSGLNDTRSRFLMSFLPKIFVDVRHGLAMDSIGPDGQTIPFSWSNLHRSG</sequence>